<evidence type="ECO:0000313" key="4">
    <source>
        <dbReference type="EMBL" id="MFD2309774.1"/>
    </source>
</evidence>
<dbReference type="EMBL" id="JBHUJD010000005">
    <property type="protein sequence ID" value="MFD2309774.1"/>
    <property type="molecule type" value="Genomic_DNA"/>
</dbReference>
<evidence type="ECO:0000256" key="1">
    <source>
        <dbReference type="ARBA" id="ARBA00022723"/>
    </source>
</evidence>
<keyword evidence="1" id="KW-0479">Metal-binding</keyword>
<dbReference type="Pfam" id="PF06155">
    <property type="entry name" value="GBBH-like_N"/>
    <property type="match status" value="1"/>
</dbReference>
<dbReference type="InterPro" id="IPR010376">
    <property type="entry name" value="GBBH-like_N"/>
</dbReference>
<proteinExistence type="predicted"/>
<dbReference type="Gene3D" id="3.30.2020.30">
    <property type="match status" value="1"/>
</dbReference>
<sequence length="125" mass="14003">MKPPKKIHLNRAEKTLRVIFADAEYTLPAEYLRVFSPSAEVRGHGAGEGVLVSGKIHVGIDRVEASGRYAVRLIFDDGHDTGIYTWGYLRELGENHATNWNDYLQRLQKAGKGRDPDESPVKIIS</sequence>
<dbReference type="InterPro" id="IPR038492">
    <property type="entry name" value="GBBH-like_N_sf"/>
</dbReference>
<evidence type="ECO:0000313" key="5">
    <source>
        <dbReference type="Proteomes" id="UP001597425"/>
    </source>
</evidence>
<name>A0ABW5E8S9_9GAMM</name>
<organism evidence="4 5">
    <name type="scientific">Microbulbifer halophilus</name>
    <dbReference type="NCBI Taxonomy" id="453963"/>
    <lineage>
        <taxon>Bacteria</taxon>
        <taxon>Pseudomonadati</taxon>
        <taxon>Pseudomonadota</taxon>
        <taxon>Gammaproteobacteria</taxon>
        <taxon>Cellvibrionales</taxon>
        <taxon>Microbulbiferaceae</taxon>
        <taxon>Microbulbifer</taxon>
    </lineage>
</organism>
<gene>
    <name evidence="4" type="ORF">ACFSKX_05030</name>
</gene>
<dbReference type="PANTHER" id="PTHR35303:SF5">
    <property type="entry name" value="OS02G0197800 PROTEIN"/>
    <property type="match status" value="1"/>
</dbReference>
<keyword evidence="2" id="KW-0408">Iron</keyword>
<dbReference type="Proteomes" id="UP001597425">
    <property type="component" value="Unassembled WGS sequence"/>
</dbReference>
<protein>
    <submittedName>
        <fullName evidence="4">DUF971 domain-containing protein</fullName>
    </submittedName>
</protein>
<dbReference type="RefSeq" id="WP_265720492.1">
    <property type="nucleotide sequence ID" value="NZ_JAPIVK010000003.1"/>
</dbReference>
<evidence type="ECO:0000259" key="3">
    <source>
        <dbReference type="Pfam" id="PF06155"/>
    </source>
</evidence>
<reference evidence="5" key="1">
    <citation type="journal article" date="2019" name="Int. J. Syst. Evol. Microbiol.">
        <title>The Global Catalogue of Microorganisms (GCM) 10K type strain sequencing project: providing services to taxonomists for standard genome sequencing and annotation.</title>
        <authorList>
            <consortium name="The Broad Institute Genomics Platform"/>
            <consortium name="The Broad Institute Genome Sequencing Center for Infectious Disease"/>
            <person name="Wu L."/>
            <person name="Ma J."/>
        </authorList>
    </citation>
    <scope>NUCLEOTIDE SEQUENCE [LARGE SCALE GENOMIC DNA]</scope>
    <source>
        <strain evidence="5">KCTC 12848</strain>
    </source>
</reference>
<keyword evidence="5" id="KW-1185">Reference proteome</keyword>
<accession>A0ABW5E8S9</accession>
<feature type="domain" description="Gamma-butyrobetaine hydroxylase-like N-terminal" evidence="3">
    <location>
        <begin position="7"/>
        <end position="90"/>
    </location>
</feature>
<comment type="caution">
    <text evidence="4">The sequence shown here is derived from an EMBL/GenBank/DDBJ whole genome shotgun (WGS) entry which is preliminary data.</text>
</comment>
<evidence type="ECO:0000256" key="2">
    <source>
        <dbReference type="ARBA" id="ARBA00023004"/>
    </source>
</evidence>
<dbReference type="PANTHER" id="PTHR35303">
    <property type="entry name" value="OS02G0197800 PROTEIN"/>
    <property type="match status" value="1"/>
</dbReference>